<reference evidence="1 2" key="1">
    <citation type="submission" date="2017-02" db="EMBL/GenBank/DDBJ databases">
        <title>Arcobacter caeni sp. nov, a new Arcobacter species isolated from reclaimed water.</title>
        <authorList>
            <person name="Figueras M.J."/>
            <person name="Perez-Cataluna A."/>
            <person name="Salas-Masso N."/>
        </authorList>
    </citation>
    <scope>NUCLEOTIDE SEQUENCE [LARGE SCALE GENOMIC DNA]</scope>
    <source>
        <strain evidence="1 2">RW17-10</strain>
    </source>
</reference>
<evidence type="ECO:0008006" key="3">
    <source>
        <dbReference type="Google" id="ProtNLM"/>
    </source>
</evidence>
<dbReference type="EMBL" id="MUXE01000005">
    <property type="protein sequence ID" value="PUE65092.1"/>
    <property type="molecule type" value="Genomic_DNA"/>
</dbReference>
<name>A0A363D1B3_9BACT</name>
<protein>
    <recommendedName>
        <fullName evidence="3">DUF2116 family Zn-ribbon domain-containing protein</fullName>
    </recommendedName>
</protein>
<gene>
    <name evidence="1" type="ORF">B0174_04650</name>
</gene>
<dbReference type="Proteomes" id="UP000251135">
    <property type="component" value="Unassembled WGS sequence"/>
</dbReference>
<evidence type="ECO:0000313" key="2">
    <source>
        <dbReference type="Proteomes" id="UP000251135"/>
    </source>
</evidence>
<keyword evidence="2" id="KW-1185">Reference proteome</keyword>
<sequence>MMSHCPFCKKKIAMSKAFCSRSCKENYFQLIAIQVPKPFLKRIFVFCTPEERDAEIDNFASRHGWRLDLLKNKIAELAIQAGYTKEIKINS</sequence>
<proteinExistence type="predicted"/>
<organism evidence="1 2">
    <name type="scientific">Arcobacter caeni</name>
    <dbReference type="NCBI Taxonomy" id="1912877"/>
    <lineage>
        <taxon>Bacteria</taxon>
        <taxon>Pseudomonadati</taxon>
        <taxon>Campylobacterota</taxon>
        <taxon>Epsilonproteobacteria</taxon>
        <taxon>Campylobacterales</taxon>
        <taxon>Arcobacteraceae</taxon>
        <taxon>Arcobacter</taxon>
    </lineage>
</organism>
<evidence type="ECO:0000313" key="1">
    <source>
        <dbReference type="EMBL" id="PUE65092.1"/>
    </source>
</evidence>
<accession>A0A363D1B3</accession>
<comment type="caution">
    <text evidence="1">The sequence shown here is derived from an EMBL/GenBank/DDBJ whole genome shotgun (WGS) entry which is preliminary data.</text>
</comment>
<dbReference type="AlphaFoldDB" id="A0A363D1B3"/>